<evidence type="ECO:0000313" key="2">
    <source>
        <dbReference type="Proteomes" id="UP001346869"/>
    </source>
</evidence>
<dbReference type="AlphaFoldDB" id="A0AAN8AV89"/>
<dbReference type="EMBL" id="JAUZQC010000007">
    <property type="protein sequence ID" value="KAK5868812.1"/>
    <property type="molecule type" value="Genomic_DNA"/>
</dbReference>
<protein>
    <submittedName>
        <fullName evidence="1">Uncharacterized protein</fullName>
    </submittedName>
</protein>
<reference evidence="1 2" key="2">
    <citation type="journal article" date="2023" name="Mol. Biol. Evol.">
        <title>Genomics of Secondarily Temperate Adaptation in the Only Non-Antarctic Icefish.</title>
        <authorList>
            <person name="Rivera-Colon A.G."/>
            <person name="Rayamajhi N."/>
            <person name="Minhas B.F."/>
            <person name="Madrigal G."/>
            <person name="Bilyk K.T."/>
            <person name="Yoon V."/>
            <person name="Hune M."/>
            <person name="Gregory S."/>
            <person name="Cheng C.H.C."/>
            <person name="Catchen J.M."/>
        </authorList>
    </citation>
    <scope>NUCLEOTIDE SEQUENCE [LARGE SCALE GENOMIC DNA]</scope>
    <source>
        <strain evidence="1">JMC-PN-2008</strain>
    </source>
</reference>
<sequence>MLYGVAGKEKYIAQHAWCSHLPTFLIATGASDTHASIDCGTDILVRAGLFCCCAAHQPDRSGPVKLSQPLQVVRAYCAQNLAVLCLAVTQLQSHLAFTGEVLKD</sequence>
<comment type="caution">
    <text evidence="1">The sequence shown here is derived from an EMBL/GenBank/DDBJ whole genome shotgun (WGS) entry which is preliminary data.</text>
</comment>
<gene>
    <name evidence="1" type="ORF">PBY51_009789</name>
</gene>
<evidence type="ECO:0000313" key="1">
    <source>
        <dbReference type="EMBL" id="KAK5868812.1"/>
    </source>
</evidence>
<accession>A0AAN8AV89</accession>
<proteinExistence type="predicted"/>
<keyword evidence="2" id="KW-1185">Reference proteome</keyword>
<organism evidence="1 2">
    <name type="scientific">Eleginops maclovinus</name>
    <name type="common">Patagonian blennie</name>
    <name type="synonym">Eleginus maclovinus</name>
    <dbReference type="NCBI Taxonomy" id="56733"/>
    <lineage>
        <taxon>Eukaryota</taxon>
        <taxon>Metazoa</taxon>
        <taxon>Chordata</taxon>
        <taxon>Craniata</taxon>
        <taxon>Vertebrata</taxon>
        <taxon>Euteleostomi</taxon>
        <taxon>Actinopterygii</taxon>
        <taxon>Neopterygii</taxon>
        <taxon>Teleostei</taxon>
        <taxon>Neoteleostei</taxon>
        <taxon>Acanthomorphata</taxon>
        <taxon>Eupercaria</taxon>
        <taxon>Perciformes</taxon>
        <taxon>Notothenioidei</taxon>
        <taxon>Eleginopidae</taxon>
        <taxon>Eleginops</taxon>
    </lineage>
</organism>
<name>A0AAN8AV89_ELEMC</name>
<dbReference type="Proteomes" id="UP001346869">
    <property type="component" value="Unassembled WGS sequence"/>
</dbReference>
<reference evidence="1 2" key="1">
    <citation type="journal article" date="2023" name="Genes (Basel)">
        <title>Chromosome-Level Genome Assembly and Circadian Gene Repertoire of the Patagonia Blennie Eleginops maclovinus-The Closest Ancestral Proxy of Antarctic Cryonotothenioids.</title>
        <authorList>
            <person name="Cheng C.C."/>
            <person name="Rivera-Colon A.G."/>
            <person name="Minhas B.F."/>
            <person name="Wilson L."/>
            <person name="Rayamajhi N."/>
            <person name="Vargas-Chacoff L."/>
            <person name="Catchen J.M."/>
        </authorList>
    </citation>
    <scope>NUCLEOTIDE SEQUENCE [LARGE SCALE GENOMIC DNA]</scope>
    <source>
        <strain evidence="1">JMC-PN-2008</strain>
    </source>
</reference>